<evidence type="ECO:0000313" key="2">
    <source>
        <dbReference type="Proteomes" id="UP000634668"/>
    </source>
</evidence>
<dbReference type="AlphaFoldDB" id="A0A918J5F6"/>
<dbReference type="Proteomes" id="UP000634668">
    <property type="component" value="Unassembled WGS sequence"/>
</dbReference>
<dbReference type="InterPro" id="IPR016024">
    <property type="entry name" value="ARM-type_fold"/>
</dbReference>
<evidence type="ECO:0008006" key="3">
    <source>
        <dbReference type="Google" id="ProtNLM"/>
    </source>
</evidence>
<gene>
    <name evidence="1" type="ORF">GCM10007383_32010</name>
</gene>
<dbReference type="EMBL" id="BMWP01000027">
    <property type="protein sequence ID" value="GGW45268.1"/>
    <property type="molecule type" value="Genomic_DNA"/>
</dbReference>
<evidence type="ECO:0000313" key="1">
    <source>
        <dbReference type="EMBL" id="GGW45268.1"/>
    </source>
</evidence>
<dbReference type="SUPFAM" id="SSF48371">
    <property type="entry name" value="ARM repeat"/>
    <property type="match status" value="1"/>
</dbReference>
<protein>
    <recommendedName>
        <fullName evidence="3">HEAT repeat domain-containing protein</fullName>
    </recommendedName>
</protein>
<sequence>MKLNTHNYKEILTALSLPEFWEDQLSMNDVNTNSIALRMLHGIKENITGGVISRRIQTDNKDIRKFAKSMYLEIDSTDAFKFLEDDFDRDFNALDELRIHSALKKRHHQKPLPPIIQWVNMAQKIEFKIFLIKEIGLFQQMDSAPQLLELYLQKVDYSIKAQIVDTLGMLGYEKAVPIFIESFNQNPQEVKDKIIDAFGKLGGEQALRFLENVYYQTYNKETLVKILRNIRSIDHDGRVYAKLENSVSTEFEKIAISYIEQDTAEIYEQ</sequence>
<name>A0A918J5F6_9FLAO</name>
<dbReference type="InterPro" id="IPR011989">
    <property type="entry name" value="ARM-like"/>
</dbReference>
<keyword evidence="2" id="KW-1185">Reference proteome</keyword>
<reference evidence="1" key="1">
    <citation type="journal article" date="2014" name="Int. J. Syst. Evol. Microbiol.">
        <title>Complete genome sequence of Corynebacterium casei LMG S-19264T (=DSM 44701T), isolated from a smear-ripened cheese.</title>
        <authorList>
            <consortium name="US DOE Joint Genome Institute (JGI-PGF)"/>
            <person name="Walter F."/>
            <person name="Albersmeier A."/>
            <person name="Kalinowski J."/>
            <person name="Ruckert C."/>
        </authorList>
    </citation>
    <scope>NUCLEOTIDE SEQUENCE</scope>
    <source>
        <strain evidence="1">KCTC 12113</strain>
    </source>
</reference>
<comment type="caution">
    <text evidence="1">The sequence shown here is derived from an EMBL/GenBank/DDBJ whole genome shotgun (WGS) entry which is preliminary data.</text>
</comment>
<organism evidence="1 2">
    <name type="scientific">Arenibacter certesii</name>
    <dbReference type="NCBI Taxonomy" id="228955"/>
    <lineage>
        <taxon>Bacteria</taxon>
        <taxon>Pseudomonadati</taxon>
        <taxon>Bacteroidota</taxon>
        <taxon>Flavobacteriia</taxon>
        <taxon>Flavobacteriales</taxon>
        <taxon>Flavobacteriaceae</taxon>
        <taxon>Arenibacter</taxon>
    </lineage>
</organism>
<dbReference type="Gene3D" id="1.25.10.10">
    <property type="entry name" value="Leucine-rich Repeat Variant"/>
    <property type="match status" value="1"/>
</dbReference>
<proteinExistence type="predicted"/>
<reference evidence="1" key="2">
    <citation type="submission" date="2020-09" db="EMBL/GenBank/DDBJ databases">
        <authorList>
            <person name="Sun Q."/>
            <person name="Kim S."/>
        </authorList>
    </citation>
    <scope>NUCLEOTIDE SEQUENCE</scope>
    <source>
        <strain evidence="1">KCTC 12113</strain>
    </source>
</reference>
<accession>A0A918J5F6</accession>
<dbReference type="RefSeq" id="WP_026814406.1">
    <property type="nucleotide sequence ID" value="NZ_BMWP01000027.1"/>
</dbReference>